<reference evidence="1" key="1">
    <citation type="submission" date="2012-02" db="EMBL/GenBank/DDBJ databases">
        <title>The complete genome of Solitalea canadensis DSM 3403.</title>
        <authorList>
            <consortium name="US DOE Joint Genome Institute (JGI-PGF)"/>
            <person name="Lucas S."/>
            <person name="Copeland A."/>
            <person name="Lapidus A."/>
            <person name="Glavina del Rio T."/>
            <person name="Dalin E."/>
            <person name="Tice H."/>
            <person name="Bruce D."/>
            <person name="Goodwin L."/>
            <person name="Pitluck S."/>
            <person name="Peters L."/>
            <person name="Ovchinnikova G."/>
            <person name="Lu M."/>
            <person name="Kyrpides N."/>
            <person name="Mavromatis K."/>
            <person name="Ivanova N."/>
            <person name="Brettin T."/>
            <person name="Detter J.C."/>
            <person name="Han C."/>
            <person name="Larimer F."/>
            <person name="Land M."/>
            <person name="Hauser L."/>
            <person name="Markowitz V."/>
            <person name="Cheng J.-F."/>
            <person name="Hugenholtz P."/>
            <person name="Woyke T."/>
            <person name="Wu D."/>
            <person name="Spring S."/>
            <person name="Schroeder M."/>
            <person name="Kopitz M."/>
            <person name="Brambilla E."/>
            <person name="Klenk H.-P."/>
            <person name="Eisen J.A."/>
        </authorList>
    </citation>
    <scope>NUCLEOTIDE SEQUENCE</scope>
    <source>
        <strain evidence="1">DSM 3403</strain>
    </source>
</reference>
<dbReference type="OrthoDB" id="797310at2"/>
<dbReference type="HOGENOM" id="CLU_2002397_0_0_10"/>
<keyword evidence="2" id="KW-1185">Reference proteome</keyword>
<dbReference type="Proteomes" id="UP000007590">
    <property type="component" value="Chromosome"/>
</dbReference>
<organism evidence="1 2">
    <name type="scientific">Solitalea canadensis (strain ATCC 29591 / DSM 3403 / JCM 21819 / LMG 8368 / NBRC 15130 / NCIMB 12057 / USAM 9D)</name>
    <name type="common">Flexibacter canadensis</name>
    <dbReference type="NCBI Taxonomy" id="929556"/>
    <lineage>
        <taxon>Bacteria</taxon>
        <taxon>Pseudomonadati</taxon>
        <taxon>Bacteroidota</taxon>
        <taxon>Sphingobacteriia</taxon>
        <taxon>Sphingobacteriales</taxon>
        <taxon>Sphingobacteriaceae</taxon>
        <taxon>Solitalea</taxon>
    </lineage>
</organism>
<dbReference type="KEGG" id="scn:Solca_1690"/>
<evidence type="ECO:0000313" key="2">
    <source>
        <dbReference type="Proteomes" id="UP000007590"/>
    </source>
</evidence>
<protein>
    <submittedName>
        <fullName evidence="1">Uncharacterized protein</fullName>
    </submittedName>
</protein>
<proteinExistence type="predicted"/>
<dbReference type="RefSeq" id="WP_014679983.1">
    <property type="nucleotide sequence ID" value="NC_017770.1"/>
</dbReference>
<accession>H8KQL8</accession>
<evidence type="ECO:0000313" key="1">
    <source>
        <dbReference type="EMBL" id="AFD06756.1"/>
    </source>
</evidence>
<dbReference type="EMBL" id="CP003349">
    <property type="protein sequence ID" value="AFD06756.1"/>
    <property type="molecule type" value="Genomic_DNA"/>
</dbReference>
<gene>
    <name evidence="1" type="ordered locus">Solca_1690</name>
</gene>
<dbReference type="STRING" id="929556.Solca_1690"/>
<sequence length="124" mass="14487">MKVLCQNELGQISTDQTKASIILQAYDQQTPLRMCDFLLLRQRLNDINWKAILLGTDPKDDYFHLNLSIRSPKIVFKLADALRLRDLVNTAYFYFSLKDMLIRSEVLMEHDLTIPTEEELLVLN</sequence>
<dbReference type="AlphaFoldDB" id="H8KQL8"/>
<name>H8KQL8_SOLCM</name>